<organism evidence="3 4">
    <name type="scientific">Cytophaga hutchinsonii (strain ATCC 33406 / DSM 1761 / CIP 103989 / NBRC 15051 / NCIMB 9469 / D465)</name>
    <dbReference type="NCBI Taxonomy" id="269798"/>
    <lineage>
        <taxon>Bacteria</taxon>
        <taxon>Pseudomonadati</taxon>
        <taxon>Bacteroidota</taxon>
        <taxon>Cytophagia</taxon>
        <taxon>Cytophagales</taxon>
        <taxon>Cytophagaceae</taxon>
        <taxon>Cytophaga</taxon>
    </lineage>
</organism>
<sequence>MKKKHFLLALTACILLSSSTFQPSFKLAKLKYQGGGDWYANKTSLPNLIAFCNKNIGLNLAPEEDIVEAGSTDLFLHPFVHMTGHGNVVFSSVEIQNLRNYLIGGGFLHIDDNYGMDKFIRPELKKIFPEAELVELPFTHPIYHQKYDFNAGLPKIHEHDGKTPKGYGILYQGRLVVFYTFECDLGNGWEDKQVYNDPEEIRTKALQMGANIISYALTSY</sequence>
<dbReference type="AlphaFoldDB" id="A0A6N4SR56"/>
<keyword evidence="1" id="KW-0732">Signal</keyword>
<feature type="signal peptide" evidence="1">
    <location>
        <begin position="1"/>
        <end position="22"/>
    </location>
</feature>
<gene>
    <name evidence="3" type="ordered locus">CHU_1596</name>
</gene>
<evidence type="ECO:0000259" key="2">
    <source>
        <dbReference type="Pfam" id="PF13709"/>
    </source>
</evidence>
<protein>
    <recommendedName>
        <fullName evidence="2">DUF4159 domain-containing protein</fullName>
    </recommendedName>
</protein>
<evidence type="ECO:0000256" key="1">
    <source>
        <dbReference type="SAM" id="SignalP"/>
    </source>
</evidence>
<dbReference type="RefSeq" id="WP_011584981.1">
    <property type="nucleotide sequence ID" value="NC_008255.1"/>
</dbReference>
<dbReference type="Pfam" id="PF13709">
    <property type="entry name" value="DUF4159"/>
    <property type="match status" value="1"/>
</dbReference>
<feature type="domain" description="DUF4159" evidence="2">
    <location>
        <begin position="26"/>
        <end position="217"/>
    </location>
</feature>
<evidence type="ECO:0000313" key="3">
    <source>
        <dbReference type="EMBL" id="ABG58866.1"/>
    </source>
</evidence>
<name>A0A6N4SR56_CYTH3</name>
<dbReference type="Proteomes" id="UP000001822">
    <property type="component" value="Chromosome"/>
</dbReference>
<reference evidence="3 4" key="1">
    <citation type="journal article" date="2007" name="Appl. Environ. Microbiol.">
        <title>Genome sequence of the cellulolytic gliding bacterium Cytophaga hutchinsonii.</title>
        <authorList>
            <person name="Xie G."/>
            <person name="Bruce D.C."/>
            <person name="Challacombe J.F."/>
            <person name="Chertkov O."/>
            <person name="Detter J.C."/>
            <person name="Gilna P."/>
            <person name="Han C.S."/>
            <person name="Lucas S."/>
            <person name="Misra M."/>
            <person name="Myers G.L."/>
            <person name="Richardson P."/>
            <person name="Tapia R."/>
            <person name="Thayer N."/>
            <person name="Thompson L.S."/>
            <person name="Brettin T.S."/>
            <person name="Henrissat B."/>
            <person name="Wilson D.B."/>
            <person name="McBride M.J."/>
        </authorList>
    </citation>
    <scope>NUCLEOTIDE SEQUENCE [LARGE SCALE GENOMIC DNA]</scope>
    <source>
        <strain evidence="4">ATCC 33406 / DSM 1761 / CIP 103989 / NBRC 15051 / NCIMB 9469 / D465</strain>
    </source>
</reference>
<accession>A0A6N4SR56</accession>
<dbReference type="OrthoDB" id="9804083at2"/>
<dbReference type="InterPro" id="IPR025297">
    <property type="entry name" value="DUF4159"/>
</dbReference>
<dbReference type="KEGG" id="chu:CHU_1596"/>
<dbReference type="Gene3D" id="3.40.50.12140">
    <property type="entry name" value="Domain of unknown function DUF4159"/>
    <property type="match status" value="1"/>
</dbReference>
<dbReference type="EMBL" id="CP000383">
    <property type="protein sequence ID" value="ABG58866.1"/>
    <property type="molecule type" value="Genomic_DNA"/>
</dbReference>
<proteinExistence type="predicted"/>
<keyword evidence="4" id="KW-1185">Reference proteome</keyword>
<evidence type="ECO:0000313" key="4">
    <source>
        <dbReference type="Proteomes" id="UP000001822"/>
    </source>
</evidence>
<feature type="chain" id="PRO_5027006346" description="DUF4159 domain-containing protein" evidence="1">
    <location>
        <begin position="23"/>
        <end position="220"/>
    </location>
</feature>